<feature type="chain" id="PRO_5011961909" evidence="1">
    <location>
        <begin position="21"/>
        <end position="655"/>
    </location>
</feature>
<name>A0A1T4WQH8_9BACT</name>
<keyword evidence="1" id="KW-0732">Signal</keyword>
<dbReference type="Gene3D" id="3.40.50.1820">
    <property type="entry name" value="alpha/beta hydrolase"/>
    <property type="match status" value="2"/>
</dbReference>
<dbReference type="Proteomes" id="UP000190774">
    <property type="component" value="Unassembled WGS sequence"/>
</dbReference>
<proteinExistence type="predicted"/>
<dbReference type="AlphaFoldDB" id="A0A1T4WQH8"/>
<sequence length="655" mass="72105">MKAWLFLPALLLCSASLTCGQSPRPIRDLNGYFPFTPAADAQAWSERRAEIEQRVRVASGLWPMPEKTPLNAVVHGRVEREDYTIDRVFFESLPGHFVTGSLYLPKNRTGKIPAILCPHGHWPDGRFMDVGLGTEALKKQLDTKAEERECAARSPLQARCVQLARMGCAVFHYDMLGYADSIQFPVHRHGAGPEGFLSPAADLRLQTYFGLHTWNSVRALDFLLSQEGIDENRIGCTGASGGGTQTMMLTGMDPRITAAFPCVMVSTAMQGGCTCENTHYLRINQGNVDIAALTAPRPLGITAADDWTKEVETKGLPDLKKLYAMLGVPDHITAHIATQFPHNYNLPSRLAMYEFFNKHFQLGLKSPIQEQDFTFSTKADLTVWTTEHPAPTGDAVGDTHEKAVCAWMTTQDEKNIDSLVKEADTTRVREVVGSAWETIVGRKTPTAADVAYEMLSKEDKTDFLIVKGRITNSRDDEALEATFLYPTKWNGEASLWLSLKGPSSILEGETPTTAAQKLLDQGIAIACPSLYLEGATEQPKAGDNLKAKPNDFREFSGYTFGYNPTLLARRVHDAMTMVTMMQNQEKYPVKQLKIHGTEGAGPIALVTGVVLKLDGVTAELDGFRFADLTSPWDVNFVPGAVKYGDVEALLKLNGL</sequence>
<evidence type="ECO:0000256" key="1">
    <source>
        <dbReference type="SAM" id="SignalP"/>
    </source>
</evidence>
<accession>A0A1T4WQH8</accession>
<dbReference type="InterPro" id="IPR008391">
    <property type="entry name" value="AXE1_dom"/>
</dbReference>
<dbReference type="RefSeq" id="WP_176159182.1">
    <property type="nucleotide sequence ID" value="NZ_FUYE01000002.1"/>
</dbReference>
<dbReference type="Pfam" id="PF05448">
    <property type="entry name" value="AXE1"/>
    <property type="match status" value="1"/>
</dbReference>
<feature type="signal peptide" evidence="1">
    <location>
        <begin position="1"/>
        <end position="20"/>
    </location>
</feature>
<keyword evidence="4" id="KW-1185">Reference proteome</keyword>
<dbReference type="PANTHER" id="PTHR22946:SF8">
    <property type="entry name" value="ACETYL XYLAN ESTERASE DOMAIN-CONTAINING PROTEIN"/>
    <property type="match status" value="1"/>
</dbReference>
<dbReference type="InterPro" id="IPR029058">
    <property type="entry name" value="AB_hydrolase_fold"/>
</dbReference>
<evidence type="ECO:0000313" key="3">
    <source>
        <dbReference type="EMBL" id="SKA79603.1"/>
    </source>
</evidence>
<dbReference type="PANTHER" id="PTHR22946">
    <property type="entry name" value="DIENELACTONE HYDROLASE DOMAIN-CONTAINING PROTEIN-RELATED"/>
    <property type="match status" value="1"/>
</dbReference>
<evidence type="ECO:0000259" key="2">
    <source>
        <dbReference type="Pfam" id="PF05448"/>
    </source>
</evidence>
<dbReference type="STRING" id="48467.SAMN02745166_00514"/>
<dbReference type="EMBL" id="FUYE01000002">
    <property type="protein sequence ID" value="SKA79603.1"/>
    <property type="molecule type" value="Genomic_DNA"/>
</dbReference>
<dbReference type="SUPFAM" id="SSF53474">
    <property type="entry name" value="alpha/beta-Hydrolases"/>
    <property type="match status" value="1"/>
</dbReference>
<gene>
    <name evidence="3" type="ORF">SAMN02745166_00514</name>
</gene>
<feature type="domain" description="Acetyl xylan esterase" evidence="2">
    <location>
        <begin position="160"/>
        <end position="262"/>
    </location>
</feature>
<reference evidence="4" key="1">
    <citation type="submission" date="2017-02" db="EMBL/GenBank/DDBJ databases">
        <authorList>
            <person name="Varghese N."/>
            <person name="Submissions S."/>
        </authorList>
    </citation>
    <scope>NUCLEOTIDE SEQUENCE [LARGE SCALE GENOMIC DNA]</scope>
    <source>
        <strain evidence="4">ATCC 700200</strain>
    </source>
</reference>
<protein>
    <submittedName>
        <fullName evidence="3">Acetyl xylan esterase (AXE1)</fullName>
    </submittedName>
</protein>
<organism evidence="3 4">
    <name type="scientific">Prosthecobacter debontii</name>
    <dbReference type="NCBI Taxonomy" id="48467"/>
    <lineage>
        <taxon>Bacteria</taxon>
        <taxon>Pseudomonadati</taxon>
        <taxon>Verrucomicrobiota</taxon>
        <taxon>Verrucomicrobiia</taxon>
        <taxon>Verrucomicrobiales</taxon>
        <taxon>Verrucomicrobiaceae</taxon>
        <taxon>Prosthecobacter</taxon>
    </lineage>
</organism>
<dbReference type="InterPro" id="IPR050261">
    <property type="entry name" value="FrsA_esterase"/>
</dbReference>
<evidence type="ECO:0000313" key="4">
    <source>
        <dbReference type="Proteomes" id="UP000190774"/>
    </source>
</evidence>